<dbReference type="HOGENOM" id="CLU_020336_50_2_6"/>
<dbReference type="AlphaFoldDB" id="I2B5B2"/>
<dbReference type="InterPro" id="IPR029058">
    <property type="entry name" value="AB_hydrolase_fold"/>
</dbReference>
<dbReference type="STRING" id="630626.EBL_c05910"/>
<dbReference type="GO" id="GO:0016787">
    <property type="term" value="F:hydrolase activity"/>
    <property type="evidence" value="ECO:0007669"/>
    <property type="project" value="UniProtKB-KW"/>
</dbReference>
<dbReference type="OrthoDB" id="9780765at2"/>
<dbReference type="Gene3D" id="3.40.50.1820">
    <property type="entry name" value="alpha/beta hydrolase"/>
    <property type="match status" value="1"/>
</dbReference>
<dbReference type="eggNOG" id="COG2267">
    <property type="taxonomic scope" value="Bacteria"/>
</dbReference>
<evidence type="ECO:0000259" key="1">
    <source>
        <dbReference type="Pfam" id="PF00561"/>
    </source>
</evidence>
<proteinExistence type="predicted"/>
<dbReference type="PANTHER" id="PTHR43798">
    <property type="entry name" value="MONOACYLGLYCEROL LIPASE"/>
    <property type="match status" value="1"/>
</dbReference>
<gene>
    <name evidence="2" type="ordered locus">EBL_c05910</name>
</gene>
<keyword evidence="3" id="KW-1185">Reference proteome</keyword>
<dbReference type="PRINTS" id="PR00111">
    <property type="entry name" value="ABHYDROLASE"/>
</dbReference>
<dbReference type="KEGG" id="ebt:EBL_c05910"/>
<dbReference type="EMBL" id="CP001560">
    <property type="protein sequence ID" value="AFJ45716.1"/>
    <property type="molecule type" value="Genomic_DNA"/>
</dbReference>
<evidence type="ECO:0000313" key="3">
    <source>
        <dbReference type="Proteomes" id="UP000001955"/>
    </source>
</evidence>
<name>I2B5B2_SHIBC</name>
<organism evidence="2 3">
    <name type="scientific">Shimwellia blattae (strain ATCC 29907 / DSM 4481 / JCM 1650 / NBRC 105725 / CDC 9005-74)</name>
    <name type="common">Escherichia blattae</name>
    <dbReference type="NCBI Taxonomy" id="630626"/>
    <lineage>
        <taxon>Bacteria</taxon>
        <taxon>Pseudomonadati</taxon>
        <taxon>Pseudomonadota</taxon>
        <taxon>Gammaproteobacteria</taxon>
        <taxon>Enterobacterales</taxon>
        <taxon>Enterobacteriaceae</taxon>
        <taxon>Shimwellia</taxon>
    </lineage>
</organism>
<dbReference type="SUPFAM" id="SSF53474">
    <property type="entry name" value="alpha/beta-Hydrolases"/>
    <property type="match status" value="1"/>
</dbReference>
<protein>
    <submittedName>
        <fullName evidence="2">Putative hydrolase</fullName>
    </submittedName>
</protein>
<dbReference type="InterPro" id="IPR000073">
    <property type="entry name" value="AB_hydrolase_1"/>
</dbReference>
<sequence>MIHWRESGQGRAITLLHGISSGADSWHKQLAAPGKARLLAWDMPGYGNSDDLALFDGEVEKYVAALAEMLNQARVGQTVLVGHSLGALIAAAFSALYPGRVSYLVLADPAQGYGQAPAAQRQQVWQQRQQQIAAGGETMARQRAHRLLRPGALSEDIRTVAGTMARLREKGFLGAARLLAEGDIHPWLSRWRGPLQVWCGEQDTITPPERARDLARRYGGTYYGIPDAGHASYLDNPHDVNRLLEGVLEEIAYEHTH</sequence>
<dbReference type="InterPro" id="IPR050266">
    <property type="entry name" value="AB_hydrolase_sf"/>
</dbReference>
<feature type="domain" description="AB hydrolase-1" evidence="1">
    <location>
        <begin position="13"/>
        <end position="237"/>
    </location>
</feature>
<keyword evidence="2" id="KW-0378">Hydrolase</keyword>
<evidence type="ECO:0000313" key="2">
    <source>
        <dbReference type="EMBL" id="AFJ45716.1"/>
    </source>
</evidence>
<dbReference type="Proteomes" id="UP000001955">
    <property type="component" value="Chromosome"/>
</dbReference>
<dbReference type="RefSeq" id="WP_002443382.1">
    <property type="nucleotide sequence ID" value="NC_017910.1"/>
</dbReference>
<accession>K6VZP3</accession>
<accession>I2B5B2</accession>
<reference evidence="2 3" key="1">
    <citation type="journal article" date="2012" name="J. Bacteriol.">
        <title>Complete genome sequence of the B12-producing Shimwellia blattae strain DSM 4481, isolated from a cockroach.</title>
        <authorList>
            <person name="Brzuszkiewicz E."/>
            <person name="Waschkowitz T."/>
            <person name="Wiezer A."/>
            <person name="Daniel R."/>
        </authorList>
    </citation>
    <scope>NUCLEOTIDE SEQUENCE [LARGE SCALE GENOMIC DNA]</scope>
    <source>
        <strain evidence="3">ATCC 29907 / DSM 4481 / JCM 1650 / NBRC 105725 / CDC 9005-74</strain>
    </source>
</reference>
<dbReference type="Pfam" id="PF00561">
    <property type="entry name" value="Abhydrolase_1"/>
    <property type="match status" value="1"/>
</dbReference>